<dbReference type="InterPro" id="IPR006139">
    <property type="entry name" value="D-isomer_2_OHA_DH_cat_dom"/>
</dbReference>
<keyword evidence="3" id="KW-0520">NAD</keyword>
<evidence type="ECO:0000256" key="3">
    <source>
        <dbReference type="ARBA" id="ARBA00023027"/>
    </source>
</evidence>
<dbReference type="RefSeq" id="WP_200390222.1">
    <property type="nucleotide sequence ID" value="NZ_JAENIO010000003.1"/>
</dbReference>
<dbReference type="SUPFAM" id="SSF51735">
    <property type="entry name" value="NAD(P)-binding Rossmann-fold domains"/>
    <property type="match status" value="1"/>
</dbReference>
<gene>
    <name evidence="7" type="ORF">JIN78_01830</name>
</gene>
<evidence type="ECO:0000259" key="5">
    <source>
        <dbReference type="Pfam" id="PF00389"/>
    </source>
</evidence>
<dbReference type="PANTHER" id="PTHR43761">
    <property type="entry name" value="D-ISOMER SPECIFIC 2-HYDROXYACID DEHYDROGENASE FAMILY PROTEIN (AFU_ORTHOLOGUE AFUA_1G13630)"/>
    <property type="match status" value="1"/>
</dbReference>
<dbReference type="InterPro" id="IPR036291">
    <property type="entry name" value="NAD(P)-bd_dom_sf"/>
</dbReference>
<dbReference type="InterPro" id="IPR050418">
    <property type="entry name" value="D-iso_2-hydroxyacid_DH_PdxB"/>
</dbReference>
<dbReference type="AlphaFoldDB" id="A0A934VL60"/>
<dbReference type="PANTHER" id="PTHR43761:SF1">
    <property type="entry name" value="D-ISOMER SPECIFIC 2-HYDROXYACID DEHYDROGENASE CATALYTIC DOMAIN-CONTAINING PROTEIN-RELATED"/>
    <property type="match status" value="1"/>
</dbReference>
<name>A0A934VL60_9BACT</name>
<dbReference type="PROSITE" id="PS00671">
    <property type="entry name" value="D_2_HYDROXYACID_DH_3"/>
    <property type="match status" value="1"/>
</dbReference>
<dbReference type="Proteomes" id="UP000604083">
    <property type="component" value="Unassembled WGS sequence"/>
</dbReference>
<keyword evidence="2 4" id="KW-0560">Oxidoreductase</keyword>
<dbReference type="GO" id="GO:0016616">
    <property type="term" value="F:oxidoreductase activity, acting on the CH-OH group of donors, NAD or NADP as acceptor"/>
    <property type="evidence" value="ECO:0007669"/>
    <property type="project" value="InterPro"/>
</dbReference>
<feature type="domain" description="D-isomer specific 2-hydroxyacid dehydrogenase NAD-binding" evidence="6">
    <location>
        <begin position="107"/>
        <end position="286"/>
    </location>
</feature>
<evidence type="ECO:0000313" key="7">
    <source>
        <dbReference type="EMBL" id="MBK1832786.1"/>
    </source>
</evidence>
<dbReference type="CDD" id="cd12162">
    <property type="entry name" value="2-Hacid_dh_4"/>
    <property type="match status" value="1"/>
</dbReference>
<organism evidence="7 8">
    <name type="scientific">Roseibacillus ishigakijimensis</name>
    <dbReference type="NCBI Taxonomy" id="454146"/>
    <lineage>
        <taxon>Bacteria</taxon>
        <taxon>Pseudomonadati</taxon>
        <taxon>Verrucomicrobiota</taxon>
        <taxon>Verrucomicrobiia</taxon>
        <taxon>Verrucomicrobiales</taxon>
        <taxon>Verrucomicrobiaceae</taxon>
        <taxon>Roseibacillus</taxon>
    </lineage>
</organism>
<feature type="domain" description="D-isomer specific 2-hydroxyacid dehydrogenase catalytic" evidence="5">
    <location>
        <begin position="21"/>
        <end position="316"/>
    </location>
</feature>
<reference evidence="7" key="1">
    <citation type="submission" date="2021-01" db="EMBL/GenBank/DDBJ databases">
        <title>Modified the classification status of verrucomicrobia.</title>
        <authorList>
            <person name="Feng X."/>
        </authorList>
    </citation>
    <scope>NUCLEOTIDE SEQUENCE</scope>
    <source>
        <strain evidence="7">KCTC 12986</strain>
    </source>
</reference>
<sequence length="317" mass="33676">MQITFLDASTLHRDDLDFSPFEKFGPLTFHDTTTPLQLPDHAAGADVLVTNKVPLTAENIAQLPDLKLVLIAATGFNHIDLAATAARGIPVCNVAGYSTAAVAQHAFALLLNLVTRAHRFDAEIQSWSQSPIFSSLDYPVVELAGKTMGLVGLGDTGKAVARVAEALGMSVQALAREGASPSEYPRLQREEFFATSDVISLHAPLNDETAKLINSETLGLMKASAYLINTGRGGLVDEPALAKALREDKLAGAGLDVLSVEPPTPNNPLLAADLRAKNLVLTPHTAWSALEARQRLLAGLLANLEAYLSGETTNQVN</sequence>
<accession>A0A934VL60</accession>
<dbReference type="InterPro" id="IPR006140">
    <property type="entry name" value="D-isomer_DH_NAD-bd"/>
</dbReference>
<dbReference type="SUPFAM" id="SSF52283">
    <property type="entry name" value="Formate/glycerate dehydrogenase catalytic domain-like"/>
    <property type="match status" value="1"/>
</dbReference>
<proteinExistence type="inferred from homology"/>
<keyword evidence="8" id="KW-1185">Reference proteome</keyword>
<evidence type="ECO:0000259" key="6">
    <source>
        <dbReference type="Pfam" id="PF02826"/>
    </source>
</evidence>
<protein>
    <submittedName>
        <fullName evidence="7">D-2-hydroxyacid dehydrogenase</fullName>
    </submittedName>
</protein>
<dbReference type="InterPro" id="IPR029753">
    <property type="entry name" value="D-isomer_DH_CS"/>
</dbReference>
<evidence type="ECO:0000256" key="2">
    <source>
        <dbReference type="ARBA" id="ARBA00023002"/>
    </source>
</evidence>
<dbReference type="Gene3D" id="3.40.50.720">
    <property type="entry name" value="NAD(P)-binding Rossmann-like Domain"/>
    <property type="match status" value="2"/>
</dbReference>
<evidence type="ECO:0000313" key="8">
    <source>
        <dbReference type="Proteomes" id="UP000604083"/>
    </source>
</evidence>
<evidence type="ECO:0000256" key="4">
    <source>
        <dbReference type="RuleBase" id="RU003719"/>
    </source>
</evidence>
<comment type="caution">
    <text evidence="7">The sequence shown here is derived from an EMBL/GenBank/DDBJ whole genome shotgun (WGS) entry which is preliminary data.</text>
</comment>
<comment type="similarity">
    <text evidence="1 4">Belongs to the D-isomer specific 2-hydroxyacid dehydrogenase family.</text>
</comment>
<dbReference type="EMBL" id="JAENIO010000003">
    <property type="protein sequence ID" value="MBK1832786.1"/>
    <property type="molecule type" value="Genomic_DNA"/>
</dbReference>
<dbReference type="PROSITE" id="PS00670">
    <property type="entry name" value="D_2_HYDROXYACID_DH_2"/>
    <property type="match status" value="1"/>
</dbReference>
<dbReference type="Pfam" id="PF00389">
    <property type="entry name" value="2-Hacid_dh"/>
    <property type="match status" value="1"/>
</dbReference>
<dbReference type="GO" id="GO:0051287">
    <property type="term" value="F:NAD binding"/>
    <property type="evidence" value="ECO:0007669"/>
    <property type="project" value="InterPro"/>
</dbReference>
<dbReference type="Pfam" id="PF02826">
    <property type="entry name" value="2-Hacid_dh_C"/>
    <property type="match status" value="1"/>
</dbReference>
<evidence type="ECO:0000256" key="1">
    <source>
        <dbReference type="ARBA" id="ARBA00005854"/>
    </source>
</evidence>